<reference evidence="2" key="2">
    <citation type="submission" date="2014-05" db="EMBL/GenBank/DDBJ databases">
        <title>The genome and life-stage specific transcriptomes of Globodera pallida elucidate key aspects of plant parasitism by a cyst nematode.</title>
        <authorList>
            <person name="Cotton J.A."/>
            <person name="Lilley C.J."/>
            <person name="Jones L.M."/>
            <person name="Kikuchi T."/>
            <person name="Reid A.J."/>
            <person name="Thorpe P."/>
            <person name="Tsai I.J."/>
            <person name="Beasley H."/>
            <person name="Blok V."/>
            <person name="Cock P.J.A."/>
            <person name="Van den Akker S.E."/>
            <person name="Holroyd N."/>
            <person name="Hunt M."/>
            <person name="Mantelin S."/>
            <person name="Naghra H."/>
            <person name="Pain A."/>
            <person name="Palomares-Rius J.E."/>
            <person name="Zarowiecki M."/>
            <person name="Berriman M."/>
            <person name="Jones J.T."/>
            <person name="Urwin P.E."/>
        </authorList>
    </citation>
    <scope>NUCLEOTIDE SEQUENCE [LARGE SCALE GENOMIC DNA]</scope>
    <source>
        <strain evidence="2">Lindley</strain>
    </source>
</reference>
<sequence>MPILTESTNGNTTADQVKNNNNLEHSRQKMDELLESIEEHLTLADANETLQNKVVKLEEEQKKQQRNIDKLQNSIAALTVGQQTNGLSLAPSNRRSERAAYSNDEPSRTLKFNRSYTPYTGAFKYVDTMKMTDRVFVNYQQKMLSAKNEASNKAPNGE</sequence>
<proteinExistence type="predicted"/>
<name>A0A183CB22_GLOPA</name>
<dbReference type="WBParaSite" id="GPLIN_001007300">
    <property type="protein sequence ID" value="GPLIN_001007300"/>
    <property type="gene ID" value="GPLIN_001007300"/>
</dbReference>
<feature type="region of interest" description="Disordered" evidence="1">
    <location>
        <begin position="86"/>
        <end position="106"/>
    </location>
</feature>
<keyword evidence="2" id="KW-1185">Reference proteome</keyword>
<evidence type="ECO:0000313" key="2">
    <source>
        <dbReference type="Proteomes" id="UP000050741"/>
    </source>
</evidence>
<evidence type="ECO:0000313" key="3">
    <source>
        <dbReference type="WBParaSite" id="GPLIN_001007300"/>
    </source>
</evidence>
<dbReference type="Proteomes" id="UP000050741">
    <property type="component" value="Unassembled WGS sequence"/>
</dbReference>
<dbReference type="AlphaFoldDB" id="A0A183CB22"/>
<accession>A0A183CB22</accession>
<protein>
    <submittedName>
        <fullName evidence="3">Uncharacterized protein</fullName>
    </submittedName>
</protein>
<reference evidence="3" key="3">
    <citation type="submission" date="2016-06" db="UniProtKB">
        <authorList>
            <consortium name="WormBaseParasite"/>
        </authorList>
    </citation>
    <scope>IDENTIFICATION</scope>
</reference>
<reference evidence="2" key="1">
    <citation type="submission" date="2013-12" db="EMBL/GenBank/DDBJ databases">
        <authorList>
            <person name="Aslett M."/>
        </authorList>
    </citation>
    <scope>NUCLEOTIDE SEQUENCE [LARGE SCALE GENOMIC DNA]</scope>
    <source>
        <strain evidence="2">Lindley</strain>
    </source>
</reference>
<organism evidence="2 3">
    <name type="scientific">Globodera pallida</name>
    <name type="common">Potato cyst nematode worm</name>
    <name type="synonym">Heterodera pallida</name>
    <dbReference type="NCBI Taxonomy" id="36090"/>
    <lineage>
        <taxon>Eukaryota</taxon>
        <taxon>Metazoa</taxon>
        <taxon>Ecdysozoa</taxon>
        <taxon>Nematoda</taxon>
        <taxon>Chromadorea</taxon>
        <taxon>Rhabditida</taxon>
        <taxon>Tylenchina</taxon>
        <taxon>Tylenchomorpha</taxon>
        <taxon>Tylenchoidea</taxon>
        <taxon>Heteroderidae</taxon>
        <taxon>Heteroderinae</taxon>
        <taxon>Globodera</taxon>
    </lineage>
</organism>
<evidence type="ECO:0000256" key="1">
    <source>
        <dbReference type="SAM" id="MobiDB-lite"/>
    </source>
</evidence>
<feature type="region of interest" description="Disordered" evidence="1">
    <location>
        <begin position="1"/>
        <end position="23"/>
    </location>
</feature>